<evidence type="ECO:0000313" key="2">
    <source>
        <dbReference type="EMBL" id="QES21715.1"/>
    </source>
</evidence>
<evidence type="ECO:0000313" key="1">
    <source>
        <dbReference type="EMBL" id="QES21714.1"/>
    </source>
</evidence>
<accession>A0A5P2ATV2</accession>
<dbReference type="EMBL" id="CP029194">
    <property type="protein sequence ID" value="QES21715.1"/>
    <property type="molecule type" value="Genomic_DNA"/>
</dbReference>
<organism evidence="1 3">
    <name type="scientific">Streptomyces venezuelae</name>
    <dbReference type="NCBI Taxonomy" id="54571"/>
    <lineage>
        <taxon>Bacteria</taxon>
        <taxon>Bacillati</taxon>
        <taxon>Actinomycetota</taxon>
        <taxon>Actinomycetes</taxon>
        <taxon>Kitasatosporales</taxon>
        <taxon>Streptomycetaceae</taxon>
        <taxon>Streptomyces</taxon>
    </lineage>
</organism>
<sequence>MKLFSRTTAVFAAGVTAITLGVAVQSGVSVANATPAPAVSIDPPLPPLAVETFEYPDAARIFQERGIKLKSGDGHITLATCGTPGLIEIRARGMDEADPVGRGLFCFKVTGKTGRLDLEIPAVIGAKANDYAVKVHMATGEEEQSYDLKKNSWNNIGETADPQGRDFTLLQIVAAR</sequence>
<evidence type="ECO:0000313" key="3">
    <source>
        <dbReference type="Proteomes" id="UP000324106"/>
    </source>
</evidence>
<dbReference type="EMBL" id="CP029194">
    <property type="protein sequence ID" value="QES21714.1"/>
    <property type="molecule type" value="Genomic_DNA"/>
</dbReference>
<dbReference type="Proteomes" id="UP000324106">
    <property type="component" value="Chromosome"/>
</dbReference>
<gene>
    <name evidence="1" type="ORF">DEJ46_23565</name>
    <name evidence="2" type="ORF">DEJ46_23570</name>
</gene>
<evidence type="ECO:0008006" key="4">
    <source>
        <dbReference type="Google" id="ProtNLM"/>
    </source>
</evidence>
<dbReference type="OrthoDB" id="3373619at2"/>
<name>A0A5P2ATV2_STRVZ</name>
<dbReference type="AlphaFoldDB" id="A0A5P2ATV2"/>
<dbReference type="RefSeq" id="WP_150269386.1">
    <property type="nucleotide sequence ID" value="NZ_CP029194.1"/>
</dbReference>
<protein>
    <recommendedName>
        <fullName evidence="4">Secreted protein</fullName>
    </recommendedName>
</protein>
<proteinExistence type="predicted"/>
<reference evidence="1 3" key="1">
    <citation type="submission" date="2018-05" db="EMBL/GenBank/DDBJ databases">
        <title>Streptomyces venezuelae.</title>
        <authorList>
            <person name="Kim W."/>
            <person name="Lee N."/>
            <person name="Cho B.-K."/>
        </authorList>
    </citation>
    <scope>NUCLEOTIDE SEQUENCE [LARGE SCALE GENOMIC DNA]</scope>
    <source>
        <strain evidence="1 3">ATCC 15068</strain>
    </source>
</reference>